<reference evidence="2" key="1">
    <citation type="submission" date="2025-08" db="UniProtKB">
        <authorList>
            <consortium name="RefSeq"/>
        </authorList>
    </citation>
    <scope>IDENTIFICATION</scope>
    <source>
        <tissue evidence="2">Blood</tissue>
    </source>
</reference>
<dbReference type="RefSeq" id="XP_074216416.1">
    <property type="nucleotide sequence ID" value="XM_074360315.1"/>
</dbReference>
<dbReference type="Proteomes" id="UP001732780">
    <property type="component" value="Chromosome 3"/>
</dbReference>
<evidence type="ECO:0000313" key="2">
    <source>
        <dbReference type="RefSeq" id="XP_074216416.1"/>
    </source>
</evidence>
<gene>
    <name evidence="2" type="primary">LOC141577058</name>
</gene>
<organism evidence="1 2">
    <name type="scientific">Camelus bactrianus</name>
    <name type="common">Bactrian camel</name>
    <dbReference type="NCBI Taxonomy" id="9837"/>
    <lineage>
        <taxon>Eukaryota</taxon>
        <taxon>Metazoa</taxon>
        <taxon>Chordata</taxon>
        <taxon>Craniata</taxon>
        <taxon>Vertebrata</taxon>
        <taxon>Euteleostomi</taxon>
        <taxon>Mammalia</taxon>
        <taxon>Eutheria</taxon>
        <taxon>Laurasiatheria</taxon>
        <taxon>Artiodactyla</taxon>
        <taxon>Tylopoda</taxon>
        <taxon>Camelidae</taxon>
        <taxon>Camelus</taxon>
    </lineage>
</organism>
<keyword evidence="1" id="KW-1185">Reference proteome</keyword>
<name>A0AC58Q2A9_CAMBA</name>
<sequence>MWAGCAFRRLPSEPRQAAGGLRRSSSTRRGSAQSRYGAVPALPAERILPSLGKWQARGGQPMPACWSKRTYGPQFSDKEVWGPGAKPVRPQEAPGAGWLPAPVWLEFVEPQRLRSPHQPALRAQPALPAARPPKAPAETRPSPTLRPARSCSRARAAPAAAQTRASEAPARILPDILRPPAAPTTFPARQGREGGETRLPAGSKPAPPQSSS</sequence>
<proteinExistence type="predicted"/>
<evidence type="ECO:0000313" key="1">
    <source>
        <dbReference type="Proteomes" id="UP001732780"/>
    </source>
</evidence>
<accession>A0AC58Q2A9</accession>
<protein>
    <submittedName>
        <fullName evidence="2">Uncharacterized protein LOC141577058 isoform X1</fullName>
    </submittedName>
</protein>